<dbReference type="Gene3D" id="3.30.450.40">
    <property type="match status" value="1"/>
</dbReference>
<sequence>MAEGEAGTPRELRLAQAFVELAGAPLDVSNPLPTLERLTRGCVELVGATAAGVVVWDGGRGAPVVAASNGGGWLPRLLRERPEQGPCTRCLHAGEVVCWPDHEDHRARWPRYAERAEAAGVRASYAVPLRADGEALGVLGLFLDHPGPLADHRVRLAVALADTASAALLRQRALRQSELLVGQLQTALHSRIVVEQAKGVLAERWGVTVGEAFETLRGYARAHNERVAEVSRAIVMGGIATDHMRPGRRQPGSGGGR</sequence>
<dbReference type="PROSITE" id="PS50921">
    <property type="entry name" value="ANTAR"/>
    <property type="match status" value="1"/>
</dbReference>
<evidence type="ECO:0000256" key="1">
    <source>
        <dbReference type="ARBA" id="ARBA00022679"/>
    </source>
</evidence>
<gene>
    <name evidence="6" type="ORF">AQ490_05065</name>
</gene>
<dbReference type="GO" id="GO:0003723">
    <property type="term" value="F:RNA binding"/>
    <property type="evidence" value="ECO:0007669"/>
    <property type="project" value="InterPro"/>
</dbReference>
<dbReference type="SMART" id="SM00065">
    <property type="entry name" value="GAF"/>
    <property type="match status" value="1"/>
</dbReference>
<dbReference type="GO" id="GO:0016301">
    <property type="term" value="F:kinase activity"/>
    <property type="evidence" value="ECO:0007669"/>
    <property type="project" value="UniProtKB-KW"/>
</dbReference>
<keyword evidence="7" id="KW-1185">Reference proteome</keyword>
<keyword evidence="4" id="KW-0804">Transcription</keyword>
<dbReference type="InterPro" id="IPR011006">
    <property type="entry name" value="CheY-like_superfamily"/>
</dbReference>
<evidence type="ECO:0000313" key="7">
    <source>
        <dbReference type="Proteomes" id="UP000050867"/>
    </source>
</evidence>
<keyword evidence="2" id="KW-0418">Kinase</keyword>
<evidence type="ECO:0000256" key="4">
    <source>
        <dbReference type="ARBA" id="ARBA00023163"/>
    </source>
</evidence>
<dbReference type="InterPro" id="IPR003018">
    <property type="entry name" value="GAF"/>
</dbReference>
<evidence type="ECO:0000259" key="5">
    <source>
        <dbReference type="PROSITE" id="PS50921"/>
    </source>
</evidence>
<comment type="caution">
    <text evidence="6">The sequence shown here is derived from an EMBL/GenBank/DDBJ whole genome shotgun (WGS) entry which is preliminary data.</text>
</comment>
<accession>A0A0T6LNW9</accession>
<protein>
    <recommendedName>
        <fullName evidence="5">ANTAR domain-containing protein</fullName>
    </recommendedName>
</protein>
<dbReference type="Pfam" id="PF03861">
    <property type="entry name" value="ANTAR"/>
    <property type="match status" value="1"/>
</dbReference>
<name>A0A0T6LNW9_WENVI</name>
<dbReference type="eggNOG" id="COG2203">
    <property type="taxonomic scope" value="Bacteria"/>
</dbReference>
<feature type="domain" description="ANTAR" evidence="5">
    <location>
        <begin position="174"/>
        <end position="235"/>
    </location>
</feature>
<dbReference type="SUPFAM" id="SSF55781">
    <property type="entry name" value="GAF domain-like"/>
    <property type="match status" value="1"/>
</dbReference>
<dbReference type="SUPFAM" id="SSF52172">
    <property type="entry name" value="CheY-like"/>
    <property type="match status" value="1"/>
</dbReference>
<keyword evidence="1" id="KW-0808">Transferase</keyword>
<dbReference type="InterPro" id="IPR005561">
    <property type="entry name" value="ANTAR"/>
</dbReference>
<reference evidence="6 7" key="1">
    <citation type="submission" date="2015-10" db="EMBL/GenBank/DDBJ databases">
        <title>Draft genome sequence of pyrrolomycin-producing Streptomyces vitaminophilus.</title>
        <authorList>
            <person name="Graham D.E."/>
            <person name="Mahan K.M."/>
            <person name="Klingeman D.M."/>
            <person name="Hettich R.L."/>
            <person name="Parry R.J."/>
        </authorList>
    </citation>
    <scope>NUCLEOTIDE SEQUENCE [LARGE SCALE GENOMIC DNA]</scope>
    <source>
        <strain evidence="6 7">ATCC 31673</strain>
    </source>
</reference>
<dbReference type="RefSeq" id="WP_018383966.1">
    <property type="nucleotide sequence ID" value="NZ_LLZU01000035.1"/>
</dbReference>
<dbReference type="AlphaFoldDB" id="A0A0T6LNW9"/>
<dbReference type="Proteomes" id="UP000050867">
    <property type="component" value="Unassembled WGS sequence"/>
</dbReference>
<evidence type="ECO:0000256" key="2">
    <source>
        <dbReference type="ARBA" id="ARBA00022777"/>
    </source>
</evidence>
<dbReference type="STRING" id="76728.AQ490_05065"/>
<keyword evidence="3" id="KW-0805">Transcription regulation</keyword>
<dbReference type="InterPro" id="IPR029016">
    <property type="entry name" value="GAF-like_dom_sf"/>
</dbReference>
<evidence type="ECO:0000256" key="3">
    <source>
        <dbReference type="ARBA" id="ARBA00023015"/>
    </source>
</evidence>
<organism evidence="6 7">
    <name type="scientific">Wenjunlia vitaminophila</name>
    <name type="common">Streptomyces vitaminophilus</name>
    <dbReference type="NCBI Taxonomy" id="76728"/>
    <lineage>
        <taxon>Bacteria</taxon>
        <taxon>Bacillati</taxon>
        <taxon>Actinomycetota</taxon>
        <taxon>Actinomycetes</taxon>
        <taxon>Kitasatosporales</taxon>
        <taxon>Streptomycetaceae</taxon>
        <taxon>Wenjunlia</taxon>
    </lineage>
</organism>
<dbReference type="PIRSF" id="PIRSF036625">
    <property type="entry name" value="GAF_ANTAR"/>
    <property type="match status" value="1"/>
</dbReference>
<dbReference type="SMART" id="SM01012">
    <property type="entry name" value="ANTAR"/>
    <property type="match status" value="1"/>
</dbReference>
<proteinExistence type="predicted"/>
<dbReference type="Gene3D" id="1.10.10.10">
    <property type="entry name" value="Winged helix-like DNA-binding domain superfamily/Winged helix DNA-binding domain"/>
    <property type="match status" value="1"/>
</dbReference>
<dbReference type="InterPro" id="IPR012074">
    <property type="entry name" value="GAF_ANTAR"/>
</dbReference>
<dbReference type="Pfam" id="PF13185">
    <property type="entry name" value="GAF_2"/>
    <property type="match status" value="1"/>
</dbReference>
<evidence type="ECO:0000313" key="6">
    <source>
        <dbReference type="EMBL" id="KRV47750.1"/>
    </source>
</evidence>
<dbReference type="EMBL" id="LLZU01000035">
    <property type="protein sequence ID" value="KRV47750.1"/>
    <property type="molecule type" value="Genomic_DNA"/>
</dbReference>
<dbReference type="InterPro" id="IPR036388">
    <property type="entry name" value="WH-like_DNA-bd_sf"/>
</dbReference>